<accession>A0A9W4GVC7</accession>
<sequence>MGDGTDRGAGRFLNRARPVDVAGSTPGLLVCRQSRLATPLRSRDGPPLGGHECLSRGRRPYRRPSTRPAGARSAPRPPAG</sequence>
<gene>
    <name evidence="2" type="ORF">SCOCK_70141</name>
</gene>
<protein>
    <submittedName>
        <fullName evidence="2">Uncharacterized protein</fullName>
    </submittedName>
</protein>
<dbReference type="Proteomes" id="UP001152519">
    <property type="component" value="Unassembled WGS sequence"/>
</dbReference>
<name>A0A9W4GVC7_9ACTN</name>
<keyword evidence="3" id="KW-1185">Reference proteome</keyword>
<organism evidence="2 3">
    <name type="scientific">Actinacidiphila cocklensis</name>
    <dbReference type="NCBI Taxonomy" id="887465"/>
    <lineage>
        <taxon>Bacteria</taxon>
        <taxon>Bacillati</taxon>
        <taxon>Actinomycetota</taxon>
        <taxon>Actinomycetes</taxon>
        <taxon>Kitasatosporales</taxon>
        <taxon>Streptomycetaceae</taxon>
        <taxon>Actinacidiphila</taxon>
    </lineage>
</organism>
<proteinExistence type="predicted"/>
<dbReference type="AlphaFoldDB" id="A0A9W4GVC7"/>
<evidence type="ECO:0000313" key="3">
    <source>
        <dbReference type="Proteomes" id="UP001152519"/>
    </source>
</evidence>
<evidence type="ECO:0000256" key="1">
    <source>
        <dbReference type="SAM" id="MobiDB-lite"/>
    </source>
</evidence>
<comment type="caution">
    <text evidence="2">The sequence shown here is derived from an EMBL/GenBank/DDBJ whole genome shotgun (WGS) entry which is preliminary data.</text>
</comment>
<reference evidence="2" key="1">
    <citation type="submission" date="2021-05" db="EMBL/GenBank/DDBJ databases">
        <authorList>
            <person name="Arsene-Ploetze F."/>
        </authorList>
    </citation>
    <scope>NUCLEOTIDE SEQUENCE</scope>
    <source>
        <strain evidence="2">DSM 42138</strain>
    </source>
</reference>
<dbReference type="EMBL" id="CAJSLV010000103">
    <property type="protein sequence ID" value="CAG6398457.1"/>
    <property type="molecule type" value="Genomic_DNA"/>
</dbReference>
<evidence type="ECO:0000313" key="2">
    <source>
        <dbReference type="EMBL" id="CAG6398457.1"/>
    </source>
</evidence>
<feature type="compositionally biased region" description="Basic residues" evidence="1">
    <location>
        <begin position="56"/>
        <end position="65"/>
    </location>
</feature>
<feature type="region of interest" description="Disordered" evidence="1">
    <location>
        <begin position="1"/>
        <end position="80"/>
    </location>
</feature>